<comment type="subcellular location">
    <subcellularLocation>
        <location evidence="1">Membrane</location>
        <topology evidence="1">Multi-pass membrane protein</topology>
    </subcellularLocation>
</comment>
<dbReference type="KEGG" id="ppa:PAS_chr2-1_0576"/>
<evidence type="ECO:0000259" key="6">
    <source>
        <dbReference type="Pfam" id="PF00892"/>
    </source>
</evidence>
<keyword evidence="4 5" id="KW-0472">Membrane</keyword>
<organism evidence="7 8">
    <name type="scientific">Komagataella phaffii (strain GS115 / ATCC 20864)</name>
    <name type="common">Yeast</name>
    <name type="synonym">Pichia pastoris</name>
    <dbReference type="NCBI Taxonomy" id="644223"/>
    <lineage>
        <taxon>Eukaryota</taxon>
        <taxon>Fungi</taxon>
        <taxon>Dikarya</taxon>
        <taxon>Ascomycota</taxon>
        <taxon>Saccharomycotina</taxon>
        <taxon>Pichiomycetes</taxon>
        <taxon>Pichiales</taxon>
        <taxon>Pichiaceae</taxon>
        <taxon>Komagataella</taxon>
    </lineage>
</organism>
<accession>C4R137</accession>
<dbReference type="STRING" id="644223.C4R137"/>
<dbReference type="AlphaFoldDB" id="C4R137"/>
<dbReference type="RefSeq" id="XP_002491491.1">
    <property type="nucleotide sequence ID" value="XM_002491446.1"/>
</dbReference>
<feature type="transmembrane region" description="Helical" evidence="5">
    <location>
        <begin position="309"/>
        <end position="328"/>
    </location>
</feature>
<keyword evidence="8" id="KW-1185">Reference proteome</keyword>
<feature type="transmembrane region" description="Helical" evidence="5">
    <location>
        <begin position="171"/>
        <end position="193"/>
    </location>
</feature>
<feature type="domain" description="EamA" evidence="6">
    <location>
        <begin position="217"/>
        <end position="351"/>
    </location>
</feature>
<evidence type="ECO:0000256" key="4">
    <source>
        <dbReference type="ARBA" id="ARBA00023136"/>
    </source>
</evidence>
<dbReference type="SUPFAM" id="SSF103481">
    <property type="entry name" value="Multidrug resistance efflux transporter EmrE"/>
    <property type="match status" value="2"/>
</dbReference>
<evidence type="ECO:0000256" key="1">
    <source>
        <dbReference type="ARBA" id="ARBA00004141"/>
    </source>
</evidence>
<dbReference type="GO" id="GO:0016020">
    <property type="term" value="C:membrane"/>
    <property type="evidence" value="ECO:0007669"/>
    <property type="project" value="UniProtKB-SubCell"/>
</dbReference>
<dbReference type="InParanoid" id="C4R137"/>
<feature type="transmembrane region" description="Helical" evidence="5">
    <location>
        <begin position="145"/>
        <end position="164"/>
    </location>
</feature>
<evidence type="ECO:0000256" key="2">
    <source>
        <dbReference type="ARBA" id="ARBA00022692"/>
    </source>
</evidence>
<dbReference type="EMBL" id="FN392320">
    <property type="protein sequence ID" value="CAY69211.1"/>
    <property type="molecule type" value="Genomic_DNA"/>
</dbReference>
<proteinExistence type="predicted"/>
<evidence type="ECO:0000313" key="8">
    <source>
        <dbReference type="Proteomes" id="UP000000314"/>
    </source>
</evidence>
<feature type="transmembrane region" description="Helical" evidence="5">
    <location>
        <begin position="213"/>
        <end position="234"/>
    </location>
</feature>
<feature type="transmembrane region" description="Helical" evidence="5">
    <location>
        <begin position="47"/>
        <end position="69"/>
    </location>
</feature>
<feature type="transmembrane region" description="Helical" evidence="5">
    <location>
        <begin position="81"/>
        <end position="100"/>
    </location>
</feature>
<name>C4R137_KOMPG</name>
<dbReference type="Proteomes" id="UP000000314">
    <property type="component" value="Chromosome 2"/>
</dbReference>
<keyword evidence="3 5" id="KW-1133">Transmembrane helix</keyword>
<dbReference type="eggNOG" id="KOG4510">
    <property type="taxonomic scope" value="Eukaryota"/>
</dbReference>
<evidence type="ECO:0000256" key="3">
    <source>
        <dbReference type="ARBA" id="ARBA00022989"/>
    </source>
</evidence>
<gene>
    <name evidence="7" type="ordered locus">PAS_chr2-1_0576</name>
</gene>
<dbReference type="InterPro" id="IPR037185">
    <property type="entry name" value="EmrE-like"/>
</dbReference>
<feature type="transmembrane region" description="Helical" evidence="5">
    <location>
        <begin position="276"/>
        <end position="297"/>
    </location>
</feature>
<dbReference type="PANTHER" id="PTHR22911">
    <property type="entry name" value="ACYL-MALONYL CONDENSING ENZYME-RELATED"/>
    <property type="match status" value="1"/>
</dbReference>
<evidence type="ECO:0000313" key="7">
    <source>
        <dbReference type="EMBL" id="CAY69211.1"/>
    </source>
</evidence>
<feature type="transmembrane region" description="Helical" evidence="5">
    <location>
        <begin position="334"/>
        <end position="353"/>
    </location>
</feature>
<protein>
    <recommendedName>
        <fullName evidence="6">EamA domain-containing protein</fullName>
    </recommendedName>
</protein>
<dbReference type="PANTHER" id="PTHR22911:SF6">
    <property type="entry name" value="SOLUTE CARRIER FAMILY 35 MEMBER G1"/>
    <property type="match status" value="1"/>
</dbReference>
<dbReference type="GeneID" id="8198013"/>
<dbReference type="InterPro" id="IPR000620">
    <property type="entry name" value="EamA_dom"/>
</dbReference>
<keyword evidence="2 5" id="KW-0812">Transmembrane</keyword>
<dbReference type="OMA" id="PIASCYV"/>
<dbReference type="HOGENOM" id="CLU_032828_4_1_1"/>
<dbReference type="FunCoup" id="C4R137">
    <property type="interactions" value="140"/>
</dbReference>
<feature type="transmembrane region" description="Helical" evidence="5">
    <location>
        <begin position="246"/>
        <end position="264"/>
    </location>
</feature>
<feature type="domain" description="EamA" evidence="6">
    <location>
        <begin position="47"/>
        <end position="187"/>
    </location>
</feature>
<sequence>MVERSVDSDLEQFEIENEEDFDKLIQKPQDTSIVSKITNSDFFGNNLGLLLIVISKVFNSVMIVCCKLLEMDPTVDRPIHALEILSVRMFLTYICCYAYMHHFKTPDYPFGPKEWRLYGVMRGVFGFSGVFGMYFSLQYLTVPDAVVITFLIPSVVGILARIFLHERFTKIEAWGALVSFLGVLLIARPPFLFGERSSDESDHNVETSDPAKRILAVAASLMGVVGASSVTIVIKHIGKNVHPLILVSYFSLITFIISTVSIIFTPGLGFHVPQTLHQWFLFILIGISGFFMQFLLTEGIQRERKASRSALMFYTEIVFVICWDYLIWKHAPNTLSWIGISIIVTSALTVVLVKDKGSEVPVVQEEPIFLDDIDIRN</sequence>
<dbReference type="Pfam" id="PF00892">
    <property type="entry name" value="EamA"/>
    <property type="match status" value="2"/>
</dbReference>
<reference evidence="7 8" key="1">
    <citation type="journal article" date="2009" name="Nat. Biotechnol.">
        <title>Genome sequence of the recombinant protein production host Pichia pastoris.</title>
        <authorList>
            <person name="De Schutter K."/>
            <person name="Lin Y.C."/>
            <person name="Tiels P."/>
            <person name="Van Hecke A."/>
            <person name="Glinka S."/>
            <person name="Weber-Lehmann J."/>
            <person name="Rouze P."/>
            <person name="Van de Peer Y."/>
            <person name="Callewaert N."/>
        </authorList>
    </citation>
    <scope>NUCLEOTIDE SEQUENCE [LARGE SCALE GENOMIC DNA]</scope>
    <source>
        <strain evidence="8">GS115 / ATCC 20864</strain>
    </source>
</reference>
<dbReference type="OrthoDB" id="306876at2759"/>
<evidence type="ECO:0000256" key="5">
    <source>
        <dbReference type="SAM" id="Phobius"/>
    </source>
</evidence>